<dbReference type="Proteomes" id="UP000784294">
    <property type="component" value="Unassembled WGS sequence"/>
</dbReference>
<name>A0A3S5CKN0_9PLAT</name>
<reference evidence="1" key="1">
    <citation type="submission" date="2018-11" db="EMBL/GenBank/DDBJ databases">
        <authorList>
            <consortium name="Pathogen Informatics"/>
        </authorList>
    </citation>
    <scope>NUCLEOTIDE SEQUENCE</scope>
</reference>
<keyword evidence="2" id="KW-1185">Reference proteome</keyword>
<evidence type="ECO:0000313" key="2">
    <source>
        <dbReference type="Proteomes" id="UP000784294"/>
    </source>
</evidence>
<dbReference type="EMBL" id="CAAALY010099446">
    <property type="protein sequence ID" value="VEL28995.1"/>
    <property type="molecule type" value="Genomic_DNA"/>
</dbReference>
<sequence length="69" mass="8047">MHACHATMQTSDAVVVMPLMARSQSRTWCLPRIRIGQRRGRCELHDFVTWAWCESVDLWFSLVPLKEDS</sequence>
<proteinExistence type="predicted"/>
<comment type="caution">
    <text evidence="1">The sequence shown here is derived from an EMBL/GenBank/DDBJ whole genome shotgun (WGS) entry which is preliminary data.</text>
</comment>
<evidence type="ECO:0000313" key="1">
    <source>
        <dbReference type="EMBL" id="VEL28995.1"/>
    </source>
</evidence>
<gene>
    <name evidence="1" type="ORF">PXEA_LOCUS22435</name>
</gene>
<accession>A0A3S5CKN0</accession>
<organism evidence="1 2">
    <name type="scientific">Protopolystoma xenopodis</name>
    <dbReference type="NCBI Taxonomy" id="117903"/>
    <lineage>
        <taxon>Eukaryota</taxon>
        <taxon>Metazoa</taxon>
        <taxon>Spiralia</taxon>
        <taxon>Lophotrochozoa</taxon>
        <taxon>Platyhelminthes</taxon>
        <taxon>Monogenea</taxon>
        <taxon>Polyopisthocotylea</taxon>
        <taxon>Polystomatidea</taxon>
        <taxon>Polystomatidae</taxon>
        <taxon>Protopolystoma</taxon>
    </lineage>
</organism>
<protein>
    <submittedName>
        <fullName evidence="1">Uncharacterized protein</fullName>
    </submittedName>
</protein>
<dbReference type="AlphaFoldDB" id="A0A3S5CKN0"/>